<organism evidence="1 2">
    <name type="scientific">Pyropia yezoensis</name>
    <name type="common">Susabi-nori</name>
    <name type="synonym">Porphyra yezoensis</name>
    <dbReference type="NCBI Taxonomy" id="2788"/>
    <lineage>
        <taxon>Eukaryota</taxon>
        <taxon>Rhodophyta</taxon>
        <taxon>Bangiophyceae</taxon>
        <taxon>Bangiales</taxon>
        <taxon>Bangiaceae</taxon>
        <taxon>Pyropia</taxon>
    </lineage>
</organism>
<proteinExistence type="predicted"/>
<evidence type="ECO:0000313" key="2">
    <source>
        <dbReference type="Proteomes" id="UP000798662"/>
    </source>
</evidence>
<dbReference type="Proteomes" id="UP000798662">
    <property type="component" value="Chromosome 1"/>
</dbReference>
<comment type="caution">
    <text evidence="1">The sequence shown here is derived from an EMBL/GenBank/DDBJ whole genome shotgun (WGS) entry which is preliminary data.</text>
</comment>
<keyword evidence="2" id="KW-1185">Reference proteome</keyword>
<name>A0ACC3BLN3_PYRYE</name>
<gene>
    <name evidence="1" type="ORF">I4F81_001427</name>
</gene>
<evidence type="ECO:0000313" key="1">
    <source>
        <dbReference type="EMBL" id="KAK1858827.1"/>
    </source>
</evidence>
<accession>A0ACC3BLN3</accession>
<reference evidence="1" key="1">
    <citation type="submission" date="2019-11" db="EMBL/GenBank/DDBJ databases">
        <title>Nori genome reveals adaptations in red seaweeds to the harsh intertidal environment.</title>
        <authorList>
            <person name="Wang D."/>
            <person name="Mao Y."/>
        </authorList>
    </citation>
    <scope>NUCLEOTIDE SEQUENCE</scope>
    <source>
        <tissue evidence="1">Gametophyte</tissue>
    </source>
</reference>
<dbReference type="EMBL" id="CM020618">
    <property type="protein sequence ID" value="KAK1858827.1"/>
    <property type="molecule type" value="Genomic_DNA"/>
</dbReference>
<protein>
    <submittedName>
        <fullName evidence="1">Uncharacterized protein</fullName>
    </submittedName>
</protein>
<sequence>MALSPSAARLGTAFYAATARDAAVGTPAGALAARAVAAAHDARARPGGGAVAAAAGRAADWEWTPPEGLTFALRGADAVAAAATPSGWVPPLGAEPSLPFRVFRTAKGKQLPVYVDYRNGGTRMLTILRRYRGADRELAEELCKVCDGRPVTVRPGRLEVKGNFKPEVLSWLLRLGF</sequence>